<dbReference type="STRING" id="1079.BVIR_1664"/>
<feature type="domain" description="N-acetyltransferase" evidence="1">
    <location>
        <begin position="18"/>
        <end position="173"/>
    </location>
</feature>
<keyword evidence="3" id="KW-0808">Transferase</keyword>
<dbReference type="Proteomes" id="UP000065734">
    <property type="component" value="Chromosome I"/>
</dbReference>
<evidence type="ECO:0000313" key="2">
    <source>
        <dbReference type="EMBL" id="BAS00676.1"/>
    </source>
</evidence>
<evidence type="ECO:0000313" key="4">
    <source>
        <dbReference type="Proteomes" id="UP000065734"/>
    </source>
</evidence>
<dbReference type="CDD" id="cd04301">
    <property type="entry name" value="NAT_SF"/>
    <property type="match status" value="1"/>
</dbReference>
<evidence type="ECO:0000259" key="1">
    <source>
        <dbReference type="PROSITE" id="PS51186"/>
    </source>
</evidence>
<dbReference type="InterPro" id="IPR000182">
    <property type="entry name" value="GNAT_dom"/>
</dbReference>
<accession>A0A0H5BEM9</accession>
<dbReference type="InterPro" id="IPR016181">
    <property type="entry name" value="Acyl_CoA_acyltransferase"/>
</dbReference>
<protein>
    <submittedName>
        <fullName evidence="2 3">Acetyltransferase</fullName>
    </submittedName>
</protein>
<reference evidence="4" key="3">
    <citation type="journal article" date="2016" name="Genome Announc.">
        <title>Revised genome sequence of the purple photosynthetic bacterium Blastochloris viridis.</title>
        <authorList>
            <person name="Liu L.N."/>
            <person name="Faulkner M."/>
            <person name="Liu X."/>
            <person name="Huang F."/>
            <person name="Darby A.C."/>
            <person name="Hall N."/>
        </authorList>
    </citation>
    <scope>NUCLEOTIDE SEQUENCE [LARGE SCALE GENOMIC DNA]</scope>
    <source>
        <strain evidence="4">ATCC 19567 / DSM 133 / F</strain>
    </source>
</reference>
<dbReference type="Gene3D" id="3.40.630.30">
    <property type="match status" value="1"/>
</dbReference>
<dbReference type="AlphaFoldDB" id="A0A0H5BEM9"/>
<dbReference type="EMBL" id="AP014854">
    <property type="protein sequence ID" value="BAS00676.1"/>
    <property type="molecule type" value="Genomic_DNA"/>
</dbReference>
<keyword evidence="4" id="KW-1185">Reference proteome</keyword>
<dbReference type="KEGG" id="bvr:BVIR_1664"/>
<name>A0A0H5BEM9_BLAVI</name>
<reference evidence="3" key="2">
    <citation type="submission" date="2015-11" db="EMBL/GenBank/DDBJ databases">
        <authorList>
            <person name="Zhang Y."/>
            <person name="Guo Z."/>
        </authorList>
    </citation>
    <scope>NUCLEOTIDE SEQUENCE</scope>
    <source>
        <strain evidence="3">1</strain>
    </source>
</reference>
<evidence type="ECO:0000313" key="3">
    <source>
        <dbReference type="EMBL" id="CUU42106.1"/>
    </source>
</evidence>
<dbReference type="GO" id="GO:0016747">
    <property type="term" value="F:acyltransferase activity, transferring groups other than amino-acyl groups"/>
    <property type="evidence" value="ECO:0007669"/>
    <property type="project" value="InterPro"/>
</dbReference>
<reference evidence="2" key="1">
    <citation type="journal article" date="2015" name="Genome Announc.">
        <title>Complete Genome Sequence of the Bacteriochlorophyll b-Producing Photosynthetic Bacterium Blastochloris viridis.</title>
        <authorList>
            <person name="Tsukatani Y."/>
            <person name="Hirose Y."/>
            <person name="Harada J."/>
            <person name="Misawa N."/>
            <person name="Mori K."/>
            <person name="Inoue K."/>
            <person name="Tamiaki H."/>
        </authorList>
    </citation>
    <scope>NUCLEOTIDE SEQUENCE [LARGE SCALE GENOMIC DNA]</scope>
    <source>
        <strain evidence="2">DSM 133</strain>
    </source>
</reference>
<sequence>MVSATGLKLPEDLTARGFAVRGESDTDRPALELLYIADRWAELAHTDWTDAAKTAFLADQARLQRVHYAACYPGADRLVLKHHGAPVGRLCLAREAANWRIVDILLAPQLRNGGIGTALLRVICADAAMNGASVSIHVMASNPALRLYRRLGFRKVTQDSLYWAMEWRAASPA</sequence>
<dbReference type="PROSITE" id="PS51186">
    <property type="entry name" value="GNAT"/>
    <property type="match status" value="1"/>
</dbReference>
<proteinExistence type="predicted"/>
<gene>
    <name evidence="2" type="ORF">BV133_3082</name>
    <name evidence="3" type="ORF">BVIRIDIS_11090</name>
</gene>
<organism evidence="3 4">
    <name type="scientific">Blastochloris viridis</name>
    <name type="common">Rhodopseudomonas viridis</name>
    <dbReference type="NCBI Taxonomy" id="1079"/>
    <lineage>
        <taxon>Bacteria</taxon>
        <taxon>Pseudomonadati</taxon>
        <taxon>Pseudomonadota</taxon>
        <taxon>Alphaproteobacteria</taxon>
        <taxon>Hyphomicrobiales</taxon>
        <taxon>Blastochloridaceae</taxon>
        <taxon>Blastochloris</taxon>
    </lineage>
</organism>
<dbReference type="SUPFAM" id="SSF55729">
    <property type="entry name" value="Acyl-CoA N-acyltransferases (Nat)"/>
    <property type="match status" value="1"/>
</dbReference>
<dbReference type="Pfam" id="PF00583">
    <property type="entry name" value="Acetyltransf_1"/>
    <property type="match status" value="1"/>
</dbReference>
<dbReference type="EMBL" id="LN907867">
    <property type="protein sequence ID" value="CUU42106.1"/>
    <property type="molecule type" value="Genomic_DNA"/>
</dbReference>